<reference evidence="2 3" key="1">
    <citation type="submission" date="2024-03" db="EMBL/GenBank/DDBJ databases">
        <title>Adaptation during the transition from Ophiocordyceps entomopathogen to insect associate is accompanied by gene loss and intensified selection.</title>
        <authorList>
            <person name="Ward C.M."/>
            <person name="Onetto C.A."/>
            <person name="Borneman A.R."/>
        </authorList>
    </citation>
    <scope>NUCLEOTIDE SEQUENCE [LARGE SCALE GENOMIC DNA]</scope>
    <source>
        <strain evidence="2">AWRI1</strain>
        <tissue evidence="2">Single Adult Female</tissue>
    </source>
</reference>
<protein>
    <submittedName>
        <fullName evidence="2">Uncharacterized protein</fullName>
    </submittedName>
</protein>
<keyword evidence="3" id="KW-1185">Reference proteome</keyword>
<evidence type="ECO:0000313" key="2">
    <source>
        <dbReference type="EMBL" id="KAK7591186.1"/>
    </source>
</evidence>
<evidence type="ECO:0000313" key="3">
    <source>
        <dbReference type="Proteomes" id="UP001367676"/>
    </source>
</evidence>
<evidence type="ECO:0000256" key="1">
    <source>
        <dbReference type="SAM" id="MobiDB-lite"/>
    </source>
</evidence>
<dbReference type="Proteomes" id="UP001367676">
    <property type="component" value="Unassembled WGS sequence"/>
</dbReference>
<gene>
    <name evidence="2" type="ORF">V9T40_002799</name>
</gene>
<dbReference type="EMBL" id="JBBCAQ010000022">
    <property type="protein sequence ID" value="KAK7591186.1"/>
    <property type="molecule type" value="Genomic_DNA"/>
</dbReference>
<feature type="region of interest" description="Disordered" evidence="1">
    <location>
        <begin position="86"/>
        <end position="120"/>
    </location>
</feature>
<organism evidence="2 3">
    <name type="scientific">Parthenolecanium corni</name>
    <dbReference type="NCBI Taxonomy" id="536013"/>
    <lineage>
        <taxon>Eukaryota</taxon>
        <taxon>Metazoa</taxon>
        <taxon>Ecdysozoa</taxon>
        <taxon>Arthropoda</taxon>
        <taxon>Hexapoda</taxon>
        <taxon>Insecta</taxon>
        <taxon>Pterygota</taxon>
        <taxon>Neoptera</taxon>
        <taxon>Paraneoptera</taxon>
        <taxon>Hemiptera</taxon>
        <taxon>Sternorrhyncha</taxon>
        <taxon>Coccoidea</taxon>
        <taxon>Coccidae</taxon>
        <taxon>Parthenolecanium</taxon>
    </lineage>
</organism>
<dbReference type="AlphaFoldDB" id="A0AAN9TXI9"/>
<comment type="caution">
    <text evidence="2">The sequence shown here is derived from an EMBL/GenBank/DDBJ whole genome shotgun (WGS) entry which is preliminary data.</text>
</comment>
<name>A0AAN9TXI9_9HEMI</name>
<accession>A0AAN9TXI9</accession>
<proteinExistence type="predicted"/>
<feature type="compositionally biased region" description="Polar residues" evidence="1">
    <location>
        <begin position="86"/>
        <end position="96"/>
    </location>
</feature>
<sequence length="578" mass="63366">MGQLSLLRYMMFKCSKVSLQSLLQPQCRSIVFHATSAGARTVQKTDSSVPQQLENPVFKKPALAIAKTEIQPVLTLQGAQSLVSAASGSAQTTQPSKEPGQPQLAQRKDKVKLTKAATEPPKKQCPIKICATSTQTKPAIRKPRIAPITRKRASSALRAQKMIKAQKETEASVKEAAVAEKNRGGESRTAPEKTANNVEAKRIVINKNSSNAEAKMGAASKIKSSATKKTTAPDQVSDGVEKKITSEEIVVTAPSDSKSRDALQPSLTAQMPNSHITPETVPSKRSVTFADTIRVDDVEKSIAPTPFTPAHGCSEVSRLTQSTEEWHSVSATSAQPSQTTQTAEFVNIGESINSATIAQQTPGQTLVLDTANGQMTCIGLESVMADRMRRLDQAQDTKTIGKAWSIFSPQNRLRRLIEEDSEDGGAQTIRRTSSILENGIRQIRRRLPSAYHHQPLASDGSLLPFRDTLASLARRDFSLRKIKALRIIEDCGGTLPSPARISIDRKLQNEYRDNRASILKIKFVTNQWVVPRYIVEHFEKFHKPPFQPNGNVDEKRITDSITIVLKLSQPLFLTSTPI</sequence>